<evidence type="ECO:0000256" key="2">
    <source>
        <dbReference type="SAM" id="Phobius"/>
    </source>
</evidence>
<keyword evidence="2" id="KW-0472">Membrane</keyword>
<reference evidence="4 5" key="1">
    <citation type="submission" date="2017-09" db="EMBL/GenBank/DDBJ databases">
        <title>Genomics of the genus Arcobacter.</title>
        <authorList>
            <person name="Perez-Cataluna A."/>
            <person name="Figueras M.J."/>
            <person name="Salas-Masso N."/>
        </authorList>
    </citation>
    <scope>NUCLEOTIDE SEQUENCE [LARGE SCALE GENOMIC DNA]</scope>
    <source>
        <strain evidence="4 5">DSM 18005</strain>
    </source>
</reference>
<keyword evidence="2" id="KW-0812">Transmembrane</keyword>
<dbReference type="PANTHER" id="PTHR10566:SF113">
    <property type="entry name" value="PROTEIN ACTIVITY OF BC1 COMPLEX KINASE 7, CHLOROPLASTIC"/>
    <property type="match status" value="1"/>
</dbReference>
<dbReference type="CDD" id="cd05121">
    <property type="entry name" value="ABC1_ADCK3-like"/>
    <property type="match status" value="1"/>
</dbReference>
<keyword evidence="2" id="KW-1133">Transmembrane helix</keyword>
<dbReference type="InterPro" id="IPR000719">
    <property type="entry name" value="Prot_kinase_dom"/>
</dbReference>
<keyword evidence="5" id="KW-1185">Reference proteome</keyword>
<dbReference type="EMBL" id="NXIF01000011">
    <property type="protein sequence ID" value="PKI81614.1"/>
    <property type="molecule type" value="Genomic_DNA"/>
</dbReference>
<name>A0A2N1J526_9BACT</name>
<dbReference type="InterPro" id="IPR050154">
    <property type="entry name" value="UbiB_kinase"/>
</dbReference>
<feature type="transmembrane region" description="Helical" evidence="2">
    <location>
        <begin position="479"/>
        <end position="496"/>
    </location>
</feature>
<dbReference type="Gene3D" id="1.10.510.10">
    <property type="entry name" value="Transferase(Phosphotransferase) domain 1"/>
    <property type="match status" value="1"/>
</dbReference>
<accession>A0A2N1J526</accession>
<dbReference type="InterPro" id="IPR011009">
    <property type="entry name" value="Kinase-like_dom_sf"/>
</dbReference>
<dbReference type="PANTHER" id="PTHR10566">
    <property type="entry name" value="CHAPERONE-ACTIVITY OF BC1 COMPLEX CABC1 -RELATED"/>
    <property type="match status" value="1"/>
</dbReference>
<sequence length="518" mass="59563">MKTFFKNLNLYSLKRVYKVFKFLLTTYLVIKKKHSFLGLKPLKPKEFKTTIISLGASFIKLAQVLATRADFFNEEYLLELKQLHDKLPSMPKEEFEAVFSRAFKTNIFKSFNKKAIASASIGQVHEAYLHSGEKIAVKLRREGIKQRVLADIKIINFFNFIFKPLFSHYTKNSIESVIKEFSSMIVQEVSLNNELQNLKKFSLTYKQSKIYFPKPYEEYSSDDALVMSFEEGFRFDDKEAIFKNNIDFNEIISNLVDFYTEQMLIKGYFHADPHPGNLLVTKNSEIILLDFGMVKTVPNDSRVAIIELIKAANEQDYELYISASKRLGTIAYEAPTSELAVFTSKMFEIFSNNNLDSESMQKLAFEVLESTRDLPFKLPSDAIYILRVSAIIEGLGTTYIENFNGIKDILPILQNNLPKALGAKDSIVETLIDEIKDIPFTIKDFKSTLKQASEGELKVELSKNQLDFLKKELKSYIKPYIFATTLMISSIFLILVNKDFKEIAIVLFTLSIARLLFK</sequence>
<protein>
    <submittedName>
        <fullName evidence="4">ABC transporter</fullName>
    </submittedName>
</protein>
<dbReference type="AlphaFoldDB" id="A0A2N1J526"/>
<proteinExistence type="inferred from homology"/>
<gene>
    <name evidence="4" type="ORF">CP960_03220</name>
</gene>
<dbReference type="Proteomes" id="UP000233248">
    <property type="component" value="Unassembled WGS sequence"/>
</dbReference>
<dbReference type="GO" id="GO:0005524">
    <property type="term" value="F:ATP binding"/>
    <property type="evidence" value="ECO:0007669"/>
    <property type="project" value="InterPro"/>
</dbReference>
<evidence type="ECO:0000313" key="5">
    <source>
        <dbReference type="Proteomes" id="UP000233248"/>
    </source>
</evidence>
<dbReference type="GO" id="GO:0004672">
    <property type="term" value="F:protein kinase activity"/>
    <property type="evidence" value="ECO:0007669"/>
    <property type="project" value="InterPro"/>
</dbReference>
<dbReference type="SUPFAM" id="SSF56112">
    <property type="entry name" value="Protein kinase-like (PK-like)"/>
    <property type="match status" value="1"/>
</dbReference>
<dbReference type="InterPro" id="IPR004147">
    <property type="entry name" value="ABC1_dom"/>
</dbReference>
<dbReference type="Pfam" id="PF03109">
    <property type="entry name" value="ABC1"/>
    <property type="match status" value="1"/>
</dbReference>
<comment type="caution">
    <text evidence="4">The sequence shown here is derived from an EMBL/GenBank/DDBJ whole genome shotgun (WGS) entry which is preliminary data.</text>
</comment>
<dbReference type="RefSeq" id="WP_101183797.1">
    <property type="nucleotide sequence ID" value="NZ_CP031218.1"/>
</dbReference>
<evidence type="ECO:0000256" key="1">
    <source>
        <dbReference type="ARBA" id="ARBA00009670"/>
    </source>
</evidence>
<evidence type="ECO:0000259" key="3">
    <source>
        <dbReference type="PROSITE" id="PS50011"/>
    </source>
</evidence>
<comment type="similarity">
    <text evidence="1">Belongs to the protein kinase superfamily. ADCK protein kinase family.</text>
</comment>
<organism evidence="4 5">
    <name type="scientific">Malaciobacter halophilus</name>
    <dbReference type="NCBI Taxonomy" id="197482"/>
    <lineage>
        <taxon>Bacteria</taxon>
        <taxon>Pseudomonadati</taxon>
        <taxon>Campylobacterota</taxon>
        <taxon>Epsilonproteobacteria</taxon>
        <taxon>Campylobacterales</taxon>
        <taxon>Arcobacteraceae</taxon>
        <taxon>Malaciobacter</taxon>
    </lineage>
</organism>
<feature type="domain" description="Protein kinase" evidence="3">
    <location>
        <begin position="110"/>
        <end position="493"/>
    </location>
</feature>
<dbReference type="OrthoDB" id="9795390at2"/>
<evidence type="ECO:0000313" key="4">
    <source>
        <dbReference type="EMBL" id="PKI81614.1"/>
    </source>
</evidence>
<dbReference type="PROSITE" id="PS50011">
    <property type="entry name" value="PROTEIN_KINASE_DOM"/>
    <property type="match status" value="1"/>
</dbReference>